<name>A0A498NE78_LABRO</name>
<feature type="compositionally biased region" description="Basic and acidic residues" evidence="1">
    <location>
        <begin position="94"/>
        <end position="105"/>
    </location>
</feature>
<feature type="region of interest" description="Disordered" evidence="1">
    <location>
        <begin position="81"/>
        <end position="105"/>
    </location>
</feature>
<reference evidence="2 3" key="1">
    <citation type="submission" date="2018-03" db="EMBL/GenBank/DDBJ databases">
        <title>Draft genome sequence of Rohu Carp (Labeo rohita).</title>
        <authorList>
            <person name="Das P."/>
            <person name="Kushwaha B."/>
            <person name="Joshi C.G."/>
            <person name="Kumar D."/>
            <person name="Nagpure N.S."/>
            <person name="Sahoo L."/>
            <person name="Das S.P."/>
            <person name="Bit A."/>
            <person name="Patnaik S."/>
            <person name="Meher P.K."/>
            <person name="Jayasankar P."/>
            <person name="Koringa P.G."/>
            <person name="Patel N.V."/>
            <person name="Hinsu A.T."/>
            <person name="Kumar R."/>
            <person name="Pandey M."/>
            <person name="Agarwal S."/>
            <person name="Srivastava S."/>
            <person name="Singh M."/>
            <person name="Iquebal M.A."/>
            <person name="Jaiswal S."/>
            <person name="Angadi U.B."/>
            <person name="Kumar N."/>
            <person name="Raza M."/>
            <person name="Shah T.M."/>
            <person name="Rai A."/>
            <person name="Jena J.K."/>
        </authorList>
    </citation>
    <scope>NUCLEOTIDE SEQUENCE [LARGE SCALE GENOMIC DNA]</scope>
    <source>
        <strain evidence="2">DASCIFA01</strain>
        <tissue evidence="2">Testis</tissue>
    </source>
</reference>
<feature type="compositionally biased region" description="Basic and acidic residues" evidence="1">
    <location>
        <begin position="1"/>
        <end position="12"/>
    </location>
</feature>
<protein>
    <submittedName>
        <fullName evidence="2">LRR and PYD domains-containing 12-like protein</fullName>
    </submittedName>
</protein>
<dbReference type="EMBL" id="QBIY01011660">
    <property type="protein sequence ID" value="RXN29996.1"/>
    <property type="molecule type" value="Genomic_DNA"/>
</dbReference>
<organism evidence="2 3">
    <name type="scientific">Labeo rohita</name>
    <name type="common">Indian major carp</name>
    <name type="synonym">Cyprinus rohita</name>
    <dbReference type="NCBI Taxonomy" id="84645"/>
    <lineage>
        <taxon>Eukaryota</taxon>
        <taxon>Metazoa</taxon>
        <taxon>Chordata</taxon>
        <taxon>Craniata</taxon>
        <taxon>Vertebrata</taxon>
        <taxon>Euteleostomi</taxon>
        <taxon>Actinopterygii</taxon>
        <taxon>Neopterygii</taxon>
        <taxon>Teleostei</taxon>
        <taxon>Ostariophysi</taxon>
        <taxon>Cypriniformes</taxon>
        <taxon>Cyprinidae</taxon>
        <taxon>Labeoninae</taxon>
        <taxon>Labeonini</taxon>
        <taxon>Labeo</taxon>
    </lineage>
</organism>
<keyword evidence="3" id="KW-1185">Reference proteome</keyword>
<sequence length="177" mass="20129">MAEPPKFSDKTGHLQPNLSEKVKDSTIYHQFQRPASPLPSNASLKSDRSMAEPPKFSDKTDHLKPSLPEKVEDCAVYHQFQRPASPLPSNASLKSDRSMAEPPKFSDKTDYLKPGIFSLPEKVEDCAVYHQFQRPASPLPMGERNRWFKISLSVCLEILMAFGAEKYQKFFPLYTHT</sequence>
<feature type="region of interest" description="Disordered" evidence="1">
    <location>
        <begin position="1"/>
        <end position="65"/>
    </location>
</feature>
<dbReference type="STRING" id="84645.A0A498NE78"/>
<evidence type="ECO:0000313" key="3">
    <source>
        <dbReference type="Proteomes" id="UP000290572"/>
    </source>
</evidence>
<feature type="compositionally biased region" description="Basic and acidic residues" evidence="1">
    <location>
        <begin position="45"/>
        <end position="65"/>
    </location>
</feature>
<comment type="caution">
    <text evidence="2">The sequence shown here is derived from an EMBL/GenBank/DDBJ whole genome shotgun (WGS) entry which is preliminary data.</text>
</comment>
<accession>A0A498NE78</accession>
<dbReference type="Proteomes" id="UP000290572">
    <property type="component" value="Unassembled WGS sequence"/>
</dbReference>
<dbReference type="AlphaFoldDB" id="A0A498NE78"/>
<evidence type="ECO:0000313" key="2">
    <source>
        <dbReference type="EMBL" id="RXN29996.1"/>
    </source>
</evidence>
<gene>
    <name evidence="2" type="ORF">ROHU_018050</name>
</gene>
<proteinExistence type="predicted"/>
<evidence type="ECO:0000256" key="1">
    <source>
        <dbReference type="SAM" id="MobiDB-lite"/>
    </source>
</evidence>